<evidence type="ECO:0000256" key="3">
    <source>
        <dbReference type="ARBA" id="ARBA00022801"/>
    </source>
</evidence>
<evidence type="ECO:0000259" key="14">
    <source>
        <dbReference type="PROSITE" id="PS51217"/>
    </source>
</evidence>
<evidence type="ECO:0000256" key="7">
    <source>
        <dbReference type="ARBA" id="ARBA00023235"/>
    </source>
</evidence>
<comment type="caution">
    <text evidence="15">The sequence shown here is derived from an EMBL/GenBank/DDBJ whole genome shotgun (WGS) entry which is preliminary data.</text>
</comment>
<keyword evidence="4 11" id="KW-0347">Helicase</keyword>
<gene>
    <name evidence="15" type="ORF">J2Z79_002650</name>
</gene>
<dbReference type="PROSITE" id="PS51217">
    <property type="entry name" value="UVRD_HELICASE_CTER"/>
    <property type="match status" value="1"/>
</dbReference>
<dbReference type="InterPro" id="IPR014017">
    <property type="entry name" value="DNA_helicase_UvrD-like_C"/>
</dbReference>
<evidence type="ECO:0000256" key="11">
    <source>
        <dbReference type="PROSITE-ProRule" id="PRU00560"/>
    </source>
</evidence>
<name>A0ABS4JUM9_9FIRM</name>
<dbReference type="Pfam" id="PF00580">
    <property type="entry name" value="UvrD-helicase"/>
    <property type="match status" value="2"/>
</dbReference>
<dbReference type="GO" id="GO:0016787">
    <property type="term" value="F:hydrolase activity"/>
    <property type="evidence" value="ECO:0007669"/>
    <property type="project" value="UniProtKB-KW"/>
</dbReference>
<proteinExistence type="inferred from homology"/>
<evidence type="ECO:0000256" key="5">
    <source>
        <dbReference type="ARBA" id="ARBA00022840"/>
    </source>
</evidence>
<evidence type="ECO:0000256" key="9">
    <source>
        <dbReference type="ARBA" id="ARBA00034808"/>
    </source>
</evidence>
<dbReference type="Gene3D" id="3.40.50.300">
    <property type="entry name" value="P-loop containing nucleotide triphosphate hydrolases"/>
    <property type="match status" value="3"/>
</dbReference>
<evidence type="ECO:0000256" key="4">
    <source>
        <dbReference type="ARBA" id="ARBA00022806"/>
    </source>
</evidence>
<keyword evidence="7" id="KW-0413">Isomerase</keyword>
<feature type="domain" description="UvrD-like helicase C-terminal" evidence="14">
    <location>
        <begin position="345"/>
        <end position="630"/>
    </location>
</feature>
<dbReference type="PANTHER" id="PTHR11070:SF2">
    <property type="entry name" value="ATP-DEPENDENT DNA HELICASE SRS2"/>
    <property type="match status" value="1"/>
</dbReference>
<evidence type="ECO:0000256" key="1">
    <source>
        <dbReference type="ARBA" id="ARBA00009922"/>
    </source>
</evidence>
<feature type="region of interest" description="Disordered" evidence="12">
    <location>
        <begin position="713"/>
        <end position="742"/>
    </location>
</feature>
<keyword evidence="3 11" id="KW-0378">Hydrolase</keyword>
<accession>A0ABS4JUM9</accession>
<comment type="catalytic activity">
    <reaction evidence="8">
        <text>Couples ATP hydrolysis with the unwinding of duplex DNA by translocating in the 3'-5' direction.</text>
        <dbReference type="EC" id="5.6.2.4"/>
    </reaction>
</comment>
<comment type="similarity">
    <text evidence="1">Belongs to the helicase family. UvrD subfamily.</text>
</comment>
<dbReference type="Pfam" id="PF13361">
    <property type="entry name" value="UvrD_C"/>
    <property type="match status" value="1"/>
</dbReference>
<evidence type="ECO:0000313" key="16">
    <source>
        <dbReference type="Proteomes" id="UP001519289"/>
    </source>
</evidence>
<keyword evidence="16" id="KW-1185">Reference proteome</keyword>
<keyword evidence="6" id="KW-0238">DNA-binding</keyword>
<dbReference type="InterPro" id="IPR000212">
    <property type="entry name" value="DNA_helicase_UvrD/REP"/>
</dbReference>
<evidence type="ECO:0000256" key="12">
    <source>
        <dbReference type="SAM" id="MobiDB-lite"/>
    </source>
</evidence>
<evidence type="ECO:0000256" key="10">
    <source>
        <dbReference type="ARBA" id="ARBA00048988"/>
    </source>
</evidence>
<dbReference type="PROSITE" id="PS51198">
    <property type="entry name" value="UVRD_HELICASE_ATP_BIND"/>
    <property type="match status" value="1"/>
</dbReference>
<dbReference type="EC" id="5.6.2.4" evidence="9"/>
<reference evidence="15 16" key="1">
    <citation type="submission" date="2021-03" db="EMBL/GenBank/DDBJ databases">
        <title>Genomic Encyclopedia of Type Strains, Phase IV (KMG-IV): sequencing the most valuable type-strain genomes for metagenomic binning, comparative biology and taxonomic classification.</title>
        <authorList>
            <person name="Goeker M."/>
        </authorList>
    </citation>
    <scope>NUCLEOTIDE SEQUENCE [LARGE SCALE GENOMIC DNA]</scope>
    <source>
        <strain evidence="15 16">DSM 27138</strain>
    </source>
</reference>
<evidence type="ECO:0000259" key="13">
    <source>
        <dbReference type="PROSITE" id="PS51198"/>
    </source>
</evidence>
<dbReference type="InterPro" id="IPR013986">
    <property type="entry name" value="DExx_box_DNA_helicase_dom_sf"/>
</dbReference>
<protein>
    <recommendedName>
        <fullName evidence="9">DNA 3'-5' helicase</fullName>
        <ecNumber evidence="9">5.6.2.4</ecNumber>
    </recommendedName>
</protein>
<feature type="binding site" evidence="11">
    <location>
        <begin position="44"/>
        <end position="51"/>
    </location>
    <ligand>
        <name>ATP</name>
        <dbReference type="ChEBI" id="CHEBI:30616"/>
    </ligand>
</feature>
<evidence type="ECO:0000313" key="15">
    <source>
        <dbReference type="EMBL" id="MBP2019225.1"/>
    </source>
</evidence>
<dbReference type="InterPro" id="IPR027417">
    <property type="entry name" value="P-loop_NTPase"/>
</dbReference>
<evidence type="ECO:0000256" key="2">
    <source>
        <dbReference type="ARBA" id="ARBA00022741"/>
    </source>
</evidence>
<keyword evidence="5 11" id="KW-0067">ATP-binding</keyword>
<feature type="compositionally biased region" description="Low complexity" evidence="12">
    <location>
        <begin position="785"/>
        <end position="799"/>
    </location>
</feature>
<dbReference type="PANTHER" id="PTHR11070">
    <property type="entry name" value="UVRD / RECB / PCRA DNA HELICASE FAMILY MEMBER"/>
    <property type="match status" value="1"/>
</dbReference>
<keyword evidence="2 11" id="KW-0547">Nucleotide-binding</keyword>
<organism evidence="15 16">
    <name type="scientific">Symbiobacterium terraclitae</name>
    <dbReference type="NCBI Taxonomy" id="557451"/>
    <lineage>
        <taxon>Bacteria</taxon>
        <taxon>Bacillati</taxon>
        <taxon>Bacillota</taxon>
        <taxon>Clostridia</taxon>
        <taxon>Eubacteriales</taxon>
        <taxon>Symbiobacteriaceae</taxon>
        <taxon>Symbiobacterium</taxon>
    </lineage>
</organism>
<evidence type="ECO:0000256" key="6">
    <source>
        <dbReference type="ARBA" id="ARBA00023125"/>
    </source>
</evidence>
<dbReference type="GO" id="GO:0003678">
    <property type="term" value="F:DNA helicase activity"/>
    <property type="evidence" value="ECO:0007669"/>
    <property type="project" value="UniProtKB-EC"/>
</dbReference>
<evidence type="ECO:0000256" key="8">
    <source>
        <dbReference type="ARBA" id="ARBA00034617"/>
    </source>
</evidence>
<dbReference type="EMBL" id="JAGGLG010000024">
    <property type="protein sequence ID" value="MBP2019225.1"/>
    <property type="molecule type" value="Genomic_DNA"/>
</dbReference>
<feature type="domain" description="UvrD-like helicase ATP-binding" evidence="13">
    <location>
        <begin position="23"/>
        <end position="344"/>
    </location>
</feature>
<dbReference type="InterPro" id="IPR014016">
    <property type="entry name" value="UvrD-like_ATP-bd"/>
</dbReference>
<dbReference type="Gene3D" id="1.10.10.160">
    <property type="match status" value="1"/>
</dbReference>
<dbReference type="CDD" id="cd18807">
    <property type="entry name" value="SF1_C_UvrD"/>
    <property type="match status" value="1"/>
</dbReference>
<comment type="catalytic activity">
    <reaction evidence="10">
        <text>ATP + H2O = ADP + phosphate + H(+)</text>
        <dbReference type="Rhea" id="RHEA:13065"/>
        <dbReference type="ChEBI" id="CHEBI:15377"/>
        <dbReference type="ChEBI" id="CHEBI:15378"/>
        <dbReference type="ChEBI" id="CHEBI:30616"/>
        <dbReference type="ChEBI" id="CHEBI:43474"/>
        <dbReference type="ChEBI" id="CHEBI:456216"/>
        <dbReference type="EC" id="5.6.2.4"/>
    </reaction>
</comment>
<feature type="region of interest" description="Disordered" evidence="12">
    <location>
        <begin position="760"/>
        <end position="811"/>
    </location>
</feature>
<sequence>MLDAESVREYQRLRDAVRSSLLQGLNEQQRAAVLHGEGPLLILAGAGSGKTRVIAHRIAHLILFGPHYDPEALPPEEMTEGDLARLRAAVECGGRIDTGSIAHLLGGGVDPWRILAITFTNKAAAEMRERVEQLVGTRAREVWAATFHSTCVRMLRRDIERLGYGRNFVILDADDQQAVIKDCLKRLGLSDRQFQPGAVLGTISGAKNAMLDPERFAAQAADWWRGQVARVYALYQERLKASNALDFDDLQLKSVELLERFEDVRDFYQRKFQFILVDEYQDTNHVQNRWVFLLAGRRQNLAVVGDDDQGIYSWRGADISNILEFEAQFPNCRVIKLEQNYRSTQNILSAAYEVVRHNAGRKEKRLWTAAGAGDPVFSFTAVDERDEAAFVAREVERLVAEGLPDGTRLTFQDFAVLYRTHAQSRALEEAMVRRSIPYGIYGGLRFFERKEIKDVLAYLRLIANPADVVSFRRAVGVPKRGIGPATVDKLVDYAEQWQVPVATAALDCSMVPGLSGTYQRRMEEFGALLEELTNLSAQCTVGELIEAVLERTGYLDELRADTSLDAAARVENVQELLSMAAEFEPPEGEEFDGLKELDSFLATVALLTDADQVGEGQNKVTLMTLHSAKGLEFPVVFLVGMEEGVFPHSRSLADEVQMEEERRLCYVGMTRARFRLYLTHALSRNLWGQENYNSPSRFLGEIPAELVRQVTAAGSPAAGRQAVPDGGPGEPAPSGAGMVRPGGRYGSGYGGYGRGDGRGYGRGRGAEAPDDDFSPAIGSAGWGKTAQARRMQAATAPPAEKTPQFRPGDRVEHDRFGQGVVKAVMGDTVTVQFAAAGQRVLVASYLRPAGGGEA</sequence>
<dbReference type="RefSeq" id="WP_209467338.1">
    <property type="nucleotide sequence ID" value="NZ_JAGGLG010000024.1"/>
</dbReference>
<dbReference type="CDD" id="cd17932">
    <property type="entry name" value="DEXQc_UvrD"/>
    <property type="match status" value="1"/>
</dbReference>
<dbReference type="Gene3D" id="1.10.486.10">
    <property type="entry name" value="PCRA, domain 4"/>
    <property type="match status" value="1"/>
</dbReference>
<dbReference type="Proteomes" id="UP001519289">
    <property type="component" value="Unassembled WGS sequence"/>
</dbReference>
<dbReference type="SUPFAM" id="SSF52540">
    <property type="entry name" value="P-loop containing nucleoside triphosphate hydrolases"/>
    <property type="match status" value="1"/>
</dbReference>